<feature type="compositionally biased region" description="Basic and acidic residues" evidence="1">
    <location>
        <begin position="145"/>
        <end position="163"/>
    </location>
</feature>
<dbReference type="EMBL" id="ML993630">
    <property type="protein sequence ID" value="KAF2160042.1"/>
    <property type="molecule type" value="Genomic_DNA"/>
</dbReference>
<proteinExistence type="predicted"/>
<evidence type="ECO:0000313" key="3">
    <source>
        <dbReference type="Proteomes" id="UP000799537"/>
    </source>
</evidence>
<dbReference type="RefSeq" id="XP_033660931.1">
    <property type="nucleotide sequence ID" value="XM_033809494.1"/>
</dbReference>
<dbReference type="GeneID" id="54562766"/>
<name>A0A6A6C2G2_ZASCE</name>
<feature type="region of interest" description="Disordered" evidence="1">
    <location>
        <begin position="1"/>
        <end position="42"/>
    </location>
</feature>
<feature type="compositionally biased region" description="Polar residues" evidence="1">
    <location>
        <begin position="226"/>
        <end position="245"/>
    </location>
</feature>
<feature type="compositionally biased region" description="Basic residues" evidence="1">
    <location>
        <begin position="1"/>
        <end position="12"/>
    </location>
</feature>
<sequence length="389" mass="43324">MPAALRPRRASRKPAPPPAQPPRPRPSKRQPPPFDRDQYEMDCEDWLQQARLASKLADERIRKRDEREQRMQQRAAQRPKKKQRDTEQEDNKVEMAATTANTPAPATRVVSEAQADDEDPTSPQAQEQPDDPEAEARRCQVRQLWGHEHGERSSSRESQREPDPPCSREASVEFVASRPLCYTTNQIATACSASQSTVLTPRLVDTAMPILSSSLCESQAMSSPVTSGLALQTPNPHPSQDSRLWSCSIHPPHPQQPLHPQVQNPAFVAPSHSNPPPPTLPLRQGFIPPLNGYMQTFEIGDNGMFYACAGPLQRPQPSVQRRIDISAPSDAVRHRRLPGLQVKRSAWPRAISDPPPDRLILFGKSMPVSKSSMPSVQARGLTHHFTTSS</sequence>
<feature type="region of interest" description="Disordered" evidence="1">
    <location>
        <begin position="226"/>
        <end position="278"/>
    </location>
</feature>
<organism evidence="2 3">
    <name type="scientific">Zasmidium cellare ATCC 36951</name>
    <dbReference type="NCBI Taxonomy" id="1080233"/>
    <lineage>
        <taxon>Eukaryota</taxon>
        <taxon>Fungi</taxon>
        <taxon>Dikarya</taxon>
        <taxon>Ascomycota</taxon>
        <taxon>Pezizomycotina</taxon>
        <taxon>Dothideomycetes</taxon>
        <taxon>Dothideomycetidae</taxon>
        <taxon>Mycosphaerellales</taxon>
        <taxon>Mycosphaerellaceae</taxon>
        <taxon>Zasmidium</taxon>
    </lineage>
</organism>
<dbReference type="AlphaFoldDB" id="A0A6A6C2G2"/>
<evidence type="ECO:0000313" key="2">
    <source>
        <dbReference type="EMBL" id="KAF2160042.1"/>
    </source>
</evidence>
<evidence type="ECO:0000256" key="1">
    <source>
        <dbReference type="SAM" id="MobiDB-lite"/>
    </source>
</evidence>
<accession>A0A6A6C2G2</accession>
<feature type="region of interest" description="Disordered" evidence="1">
    <location>
        <begin position="54"/>
        <end position="171"/>
    </location>
</feature>
<gene>
    <name evidence="2" type="ORF">M409DRAFT_29494</name>
</gene>
<protein>
    <submittedName>
        <fullName evidence="2">Uncharacterized protein</fullName>
    </submittedName>
</protein>
<feature type="compositionally biased region" description="Basic and acidic residues" evidence="1">
    <location>
        <begin position="56"/>
        <end position="71"/>
    </location>
</feature>
<feature type="compositionally biased region" description="Low complexity" evidence="1">
    <location>
        <begin position="96"/>
        <end position="107"/>
    </location>
</feature>
<feature type="compositionally biased region" description="Pro residues" evidence="1">
    <location>
        <begin position="14"/>
        <end position="33"/>
    </location>
</feature>
<keyword evidence="3" id="KW-1185">Reference proteome</keyword>
<dbReference type="Proteomes" id="UP000799537">
    <property type="component" value="Unassembled WGS sequence"/>
</dbReference>
<reference evidence="2" key="1">
    <citation type="journal article" date="2020" name="Stud. Mycol.">
        <title>101 Dothideomycetes genomes: a test case for predicting lifestyles and emergence of pathogens.</title>
        <authorList>
            <person name="Haridas S."/>
            <person name="Albert R."/>
            <person name="Binder M."/>
            <person name="Bloem J."/>
            <person name="Labutti K."/>
            <person name="Salamov A."/>
            <person name="Andreopoulos B."/>
            <person name="Baker S."/>
            <person name="Barry K."/>
            <person name="Bills G."/>
            <person name="Bluhm B."/>
            <person name="Cannon C."/>
            <person name="Castanera R."/>
            <person name="Culley D."/>
            <person name="Daum C."/>
            <person name="Ezra D."/>
            <person name="Gonzalez J."/>
            <person name="Henrissat B."/>
            <person name="Kuo A."/>
            <person name="Liang C."/>
            <person name="Lipzen A."/>
            <person name="Lutzoni F."/>
            <person name="Magnuson J."/>
            <person name="Mondo S."/>
            <person name="Nolan M."/>
            <person name="Ohm R."/>
            <person name="Pangilinan J."/>
            <person name="Park H.-J."/>
            <person name="Ramirez L."/>
            <person name="Alfaro M."/>
            <person name="Sun H."/>
            <person name="Tritt A."/>
            <person name="Yoshinaga Y."/>
            <person name="Zwiers L.-H."/>
            <person name="Turgeon B."/>
            <person name="Goodwin S."/>
            <person name="Spatafora J."/>
            <person name="Crous P."/>
            <person name="Grigoriev I."/>
        </authorList>
    </citation>
    <scope>NUCLEOTIDE SEQUENCE</scope>
    <source>
        <strain evidence="2">ATCC 36951</strain>
    </source>
</reference>
<feature type="compositionally biased region" description="Basic and acidic residues" evidence="1">
    <location>
        <begin position="84"/>
        <end position="93"/>
    </location>
</feature>